<dbReference type="Proteomes" id="UP000295294">
    <property type="component" value="Plasmid unnamed4"/>
</dbReference>
<evidence type="ECO:0000313" key="1">
    <source>
        <dbReference type="EMBL" id="QBY56311.1"/>
    </source>
</evidence>
<dbReference type="EMBL" id="CP038639">
    <property type="protein sequence ID" value="QBY56311.1"/>
    <property type="molecule type" value="Genomic_DNA"/>
</dbReference>
<geneLocation type="plasmid" evidence="1">
    <name>unnamed4</name>
</geneLocation>
<dbReference type="OrthoDB" id="8771052at2"/>
<protein>
    <submittedName>
        <fullName evidence="1">Uncharacterized protein</fullName>
    </submittedName>
</protein>
<proteinExistence type="predicted"/>
<dbReference type="RefSeq" id="WP_135707472.1">
    <property type="nucleotide sequence ID" value="NZ_CP038639.1"/>
</dbReference>
<name>A0A4P7LV12_9BURK</name>
<keyword evidence="1" id="KW-0614">Plasmid</keyword>
<dbReference type="AlphaFoldDB" id="A0A4P7LV12"/>
<dbReference type="KEGG" id="cox:E0W60_35440"/>
<accession>A0A4P7LV12</accession>
<gene>
    <name evidence="1" type="ORF">E0W60_35440</name>
</gene>
<sequence>MEDSLHIAEPVALVRPRGAHRFEAFSPKLKRRLTFYRRCAFDQWVLIESDPAIGHFCERPGFIQFRERRHLADFLVSYSDRQELILLPDPVIDEEAKEGLELNADAVNVRLVDAAEHAASRVWIENWLRMLPSIVATQGLVSVSLLDAVERFVASPKPLSAIEREFSKGDPVLVRAAIFNLLHTGRVHAEELRTDALSWMTKFAVRESDDASPKA</sequence>
<evidence type="ECO:0000313" key="2">
    <source>
        <dbReference type="Proteomes" id="UP000295294"/>
    </source>
</evidence>
<reference evidence="1 2" key="1">
    <citation type="submission" date="2019-03" db="EMBL/GenBank/DDBJ databases">
        <title>Efficiently degradation of phenoxyalkanoic acid herbicides by Cupriavidus oxalaticus strain X32.</title>
        <authorList>
            <person name="Sheng X."/>
        </authorList>
    </citation>
    <scope>NUCLEOTIDE SEQUENCE [LARGE SCALE GENOMIC DNA]</scope>
    <source>
        <strain evidence="1 2">X32</strain>
        <plasmid evidence="1 2">unnamed4</plasmid>
    </source>
</reference>
<organism evidence="1 2">
    <name type="scientific">Cupriavidus oxalaticus</name>
    <dbReference type="NCBI Taxonomy" id="96344"/>
    <lineage>
        <taxon>Bacteria</taxon>
        <taxon>Pseudomonadati</taxon>
        <taxon>Pseudomonadota</taxon>
        <taxon>Betaproteobacteria</taxon>
        <taxon>Burkholderiales</taxon>
        <taxon>Burkholderiaceae</taxon>
        <taxon>Cupriavidus</taxon>
    </lineage>
</organism>